<gene>
    <name evidence="1" type="ORF">ALP70_200163</name>
</gene>
<dbReference type="AlphaFoldDB" id="A0A3M5C0C8"/>
<sequence length="74" mass="8258">MIGRHVGSIDLFAKFCLVFLEYRLHPGVATQVIGGRMMNVMNNLASALFQSCRGLSRTVQLQCIMDSRIGHSFL</sequence>
<dbReference type="Proteomes" id="UP000269801">
    <property type="component" value="Unassembled WGS sequence"/>
</dbReference>
<name>A0A3M5C0C8_PSESS</name>
<dbReference type="EMBL" id="RBSL01000083">
    <property type="protein sequence ID" value="RMS30018.1"/>
    <property type="molecule type" value="Genomic_DNA"/>
</dbReference>
<evidence type="ECO:0000313" key="2">
    <source>
        <dbReference type="Proteomes" id="UP000269801"/>
    </source>
</evidence>
<accession>A0A3M5C0C8</accession>
<proteinExistence type="predicted"/>
<comment type="caution">
    <text evidence="1">The sequence shown here is derived from an EMBL/GenBank/DDBJ whole genome shotgun (WGS) entry which is preliminary data.</text>
</comment>
<evidence type="ECO:0000313" key="1">
    <source>
        <dbReference type="EMBL" id="RMS30018.1"/>
    </source>
</evidence>
<protein>
    <submittedName>
        <fullName evidence="1">Uncharacterized protein</fullName>
    </submittedName>
</protein>
<organism evidence="1 2">
    <name type="scientific">Pseudomonas savastanoi</name>
    <name type="common">Pseudomonas syringae pv. savastanoi</name>
    <dbReference type="NCBI Taxonomy" id="29438"/>
    <lineage>
        <taxon>Bacteria</taxon>
        <taxon>Pseudomonadati</taxon>
        <taxon>Pseudomonadota</taxon>
        <taxon>Gammaproteobacteria</taxon>
        <taxon>Pseudomonadales</taxon>
        <taxon>Pseudomonadaceae</taxon>
        <taxon>Pseudomonas</taxon>
    </lineage>
</organism>
<reference evidence="1 2" key="1">
    <citation type="submission" date="2018-08" db="EMBL/GenBank/DDBJ databases">
        <title>Recombination of ecologically and evolutionarily significant loci maintains genetic cohesion in the Pseudomonas syringae species complex.</title>
        <authorList>
            <person name="Dillon M."/>
            <person name="Thakur S."/>
            <person name="Almeida R.N.D."/>
            <person name="Weir B.S."/>
            <person name="Guttman D.S."/>
        </authorList>
    </citation>
    <scope>NUCLEOTIDE SEQUENCE [LARGE SCALE GENOMIC DNA]</scope>
    <source>
        <strain evidence="1 2">ICMP 13685</strain>
    </source>
</reference>